<protein>
    <submittedName>
        <fullName evidence="4">Transmembrane protein</fullName>
    </submittedName>
</protein>
<dbReference type="WBParaSite" id="TTAC_0001071601-mRNA-1">
    <property type="protein sequence ID" value="TTAC_0001071601-mRNA-1"/>
    <property type="gene ID" value="TTAC_0001071601"/>
</dbReference>
<evidence type="ECO:0000256" key="1">
    <source>
        <dbReference type="SAM" id="MobiDB-lite"/>
    </source>
</evidence>
<accession>A0A0R3XAY9</accession>
<evidence type="ECO:0000313" key="2">
    <source>
        <dbReference type="EMBL" id="VDM35679.1"/>
    </source>
</evidence>
<name>A0A0R3XAY9_HYDTA</name>
<evidence type="ECO:0000313" key="3">
    <source>
        <dbReference type="Proteomes" id="UP000274429"/>
    </source>
</evidence>
<evidence type="ECO:0000313" key="4">
    <source>
        <dbReference type="WBParaSite" id="TTAC_0001071601-mRNA-1"/>
    </source>
</evidence>
<organism evidence="4">
    <name type="scientific">Hydatigena taeniaeformis</name>
    <name type="common">Feline tapeworm</name>
    <name type="synonym">Taenia taeniaeformis</name>
    <dbReference type="NCBI Taxonomy" id="6205"/>
    <lineage>
        <taxon>Eukaryota</taxon>
        <taxon>Metazoa</taxon>
        <taxon>Spiralia</taxon>
        <taxon>Lophotrochozoa</taxon>
        <taxon>Platyhelminthes</taxon>
        <taxon>Cestoda</taxon>
        <taxon>Eucestoda</taxon>
        <taxon>Cyclophyllidea</taxon>
        <taxon>Taeniidae</taxon>
        <taxon>Hydatigera</taxon>
    </lineage>
</organism>
<dbReference type="AlphaFoldDB" id="A0A0R3XAY9"/>
<keyword evidence="3" id="KW-1185">Reference proteome</keyword>
<dbReference type="Proteomes" id="UP000274429">
    <property type="component" value="Unassembled WGS sequence"/>
</dbReference>
<sequence>MQPPSFPLAFSTKGTNELPIALPSIQKSAILDAKNRAEPNSYDLHCFSHSQQHHLLHWRVIRPRIFHFRAITTWMSLASDFTTPPNSQPKRFNNQIVVTSQVNTPLTNATATVPPQLCRHSTPLPISKCCLQTCLHLCKNVCMPPSNLVDVNPLADLHFSFLTVAAGTRNTNNGRLGNVSGATAVPLKAKDDDAKENNVFGTDIESSTSAPHCNSMQSAPTLICLCLLVAIASYPVFATAAIVENARAEEKKEEEDEGVLRLASELSDVSEAKEGDDVVPDVFEMERLSVPNEVEEDADVLVPARPRRRWRRINCGPPYGSRRRRRHPRPIYQPRLPY</sequence>
<gene>
    <name evidence="2" type="ORF">TTAC_LOCUS10699</name>
</gene>
<reference evidence="2 3" key="2">
    <citation type="submission" date="2018-11" db="EMBL/GenBank/DDBJ databases">
        <authorList>
            <consortium name="Pathogen Informatics"/>
        </authorList>
    </citation>
    <scope>NUCLEOTIDE SEQUENCE [LARGE SCALE GENOMIC DNA]</scope>
</reference>
<dbReference type="EMBL" id="UYWX01022073">
    <property type="protein sequence ID" value="VDM35679.1"/>
    <property type="molecule type" value="Genomic_DNA"/>
</dbReference>
<reference evidence="4" key="1">
    <citation type="submission" date="2017-02" db="UniProtKB">
        <authorList>
            <consortium name="WormBaseParasite"/>
        </authorList>
    </citation>
    <scope>IDENTIFICATION</scope>
</reference>
<proteinExistence type="predicted"/>
<feature type="region of interest" description="Disordered" evidence="1">
    <location>
        <begin position="316"/>
        <end position="338"/>
    </location>
</feature>